<gene>
    <name evidence="1" type="ORF">LC586_33435</name>
</gene>
<comment type="caution">
    <text evidence="1">The sequence shown here is derived from an EMBL/GenBank/DDBJ whole genome shotgun (WGS) entry which is preliminary data.</text>
</comment>
<evidence type="ECO:0000313" key="1">
    <source>
        <dbReference type="EMBL" id="MCC5603941.1"/>
    </source>
</evidence>
<sequence length="375" mass="42099">MSLLRVVIDLGSSSSRGFYTLEPFHPMLMLMEPEVATVPLGSLEAYERNKMGESNPEDSAWIEYEQKCFAVGFLAKKRFNADKQLQKRKFELALAKALAIVGAIADKHNLENRSSVHLGILLPWGEFEDRELFQNLVKTALSNYKFKGSSKAFSLELFICLPEGGGILSRGRDASSNIKEQAIAVVMLGYRDISILLIERGEMRKGKTEPLGFSKMVESVMNQTSGLNVDRLIWAICKTKKNSSYKALSELASSVEPAYREHEISRMRNAVANSRQEYWMMLSNWLKLQIPHNVDEVIIGGGTAHYFQSQLNNLFSFSNVNWCENLEAQIVNNFPQVSSKSLNYRLTDAYGLFFFLCSQGMSLNKEVVGAGGANE</sequence>
<protein>
    <submittedName>
        <fullName evidence="1">ParM/StbA family protein</fullName>
    </submittedName>
</protein>
<dbReference type="RefSeq" id="WP_229489747.1">
    <property type="nucleotide sequence ID" value="NZ_JAIVFQ010000100.1"/>
</dbReference>
<name>A0ABS8IJ21_9NOSO</name>
<accession>A0ABS8IJ21</accession>
<proteinExistence type="predicted"/>
<dbReference type="EMBL" id="JAIVFQ010000100">
    <property type="protein sequence ID" value="MCC5603941.1"/>
    <property type="molecule type" value="Genomic_DNA"/>
</dbReference>
<reference evidence="1 2" key="1">
    <citation type="journal article" date="2021" name="Microorganisms">
        <title>Genome Evolution of Filamentous Cyanobacterium Nostoc Species: From Facultative Symbiosis to Free Living.</title>
        <authorList>
            <person name="Huo D."/>
            <person name="Li H."/>
            <person name="Cai F."/>
            <person name="Guo X."/>
            <person name="Qiao Z."/>
            <person name="Wang W."/>
            <person name="Yu G."/>
            <person name="Li R."/>
        </authorList>
    </citation>
    <scope>NUCLEOTIDE SEQUENCE [LARGE SCALE GENOMIC DNA]</scope>
    <source>
        <strain evidence="1 2">CHAB 5714</strain>
    </source>
</reference>
<dbReference type="CDD" id="cd10227">
    <property type="entry name" value="ASKHA_NBD_ParM-like"/>
    <property type="match status" value="1"/>
</dbReference>
<dbReference type="Gene3D" id="3.30.420.40">
    <property type="match status" value="2"/>
</dbReference>
<evidence type="ECO:0000313" key="2">
    <source>
        <dbReference type="Proteomes" id="UP001199525"/>
    </source>
</evidence>
<organism evidence="1 2">
    <name type="scientific">Nostoc favosum CHAB5714</name>
    <dbReference type="NCBI Taxonomy" id="2780399"/>
    <lineage>
        <taxon>Bacteria</taxon>
        <taxon>Bacillati</taxon>
        <taxon>Cyanobacteriota</taxon>
        <taxon>Cyanophyceae</taxon>
        <taxon>Nostocales</taxon>
        <taxon>Nostocaceae</taxon>
        <taxon>Nostoc</taxon>
        <taxon>Nostoc favosum</taxon>
    </lineage>
</organism>
<dbReference type="Proteomes" id="UP001199525">
    <property type="component" value="Unassembled WGS sequence"/>
</dbReference>
<keyword evidence="2" id="KW-1185">Reference proteome</keyword>